<evidence type="ECO:0000313" key="1">
    <source>
        <dbReference type="EMBL" id="OCL01665.1"/>
    </source>
</evidence>
<dbReference type="EMBL" id="KV751092">
    <property type="protein sequence ID" value="OCL01665.1"/>
    <property type="molecule type" value="Genomic_DNA"/>
</dbReference>
<protein>
    <submittedName>
        <fullName evidence="1">Uncharacterized protein</fullName>
    </submittedName>
</protein>
<organism evidence="1 2">
    <name type="scientific">Glonium stellatum</name>
    <dbReference type="NCBI Taxonomy" id="574774"/>
    <lineage>
        <taxon>Eukaryota</taxon>
        <taxon>Fungi</taxon>
        <taxon>Dikarya</taxon>
        <taxon>Ascomycota</taxon>
        <taxon>Pezizomycotina</taxon>
        <taxon>Dothideomycetes</taxon>
        <taxon>Pleosporomycetidae</taxon>
        <taxon>Gloniales</taxon>
        <taxon>Gloniaceae</taxon>
        <taxon>Glonium</taxon>
    </lineage>
</organism>
<evidence type="ECO:0000313" key="2">
    <source>
        <dbReference type="Proteomes" id="UP000250140"/>
    </source>
</evidence>
<gene>
    <name evidence="1" type="ORF">AOQ84DRAFT_213056</name>
</gene>
<reference evidence="1 2" key="1">
    <citation type="journal article" date="2016" name="Nat. Commun.">
        <title>Ectomycorrhizal ecology is imprinted in the genome of the dominant symbiotic fungus Cenococcum geophilum.</title>
        <authorList>
            <consortium name="DOE Joint Genome Institute"/>
            <person name="Peter M."/>
            <person name="Kohler A."/>
            <person name="Ohm R.A."/>
            <person name="Kuo A."/>
            <person name="Krutzmann J."/>
            <person name="Morin E."/>
            <person name="Arend M."/>
            <person name="Barry K.W."/>
            <person name="Binder M."/>
            <person name="Choi C."/>
            <person name="Clum A."/>
            <person name="Copeland A."/>
            <person name="Grisel N."/>
            <person name="Haridas S."/>
            <person name="Kipfer T."/>
            <person name="LaButti K."/>
            <person name="Lindquist E."/>
            <person name="Lipzen A."/>
            <person name="Maire R."/>
            <person name="Meier B."/>
            <person name="Mihaltcheva S."/>
            <person name="Molinier V."/>
            <person name="Murat C."/>
            <person name="Poggeler S."/>
            <person name="Quandt C.A."/>
            <person name="Sperisen C."/>
            <person name="Tritt A."/>
            <person name="Tisserant E."/>
            <person name="Crous P.W."/>
            <person name="Henrissat B."/>
            <person name="Nehls U."/>
            <person name="Egli S."/>
            <person name="Spatafora J.W."/>
            <person name="Grigoriev I.V."/>
            <person name="Martin F.M."/>
        </authorList>
    </citation>
    <scope>NUCLEOTIDE SEQUENCE [LARGE SCALE GENOMIC DNA]</scope>
    <source>
        <strain evidence="1 2">CBS 207.34</strain>
    </source>
</reference>
<accession>A0A8E2ENE3</accession>
<sequence length="56" mass="6744">MNKDIFFCRFFSFLFSCAVVEHVCVIHHRMTLFLLFHPPEIESSNVYLESFESELR</sequence>
<proteinExistence type="predicted"/>
<name>A0A8E2ENE3_9PEZI</name>
<dbReference type="AlphaFoldDB" id="A0A8E2ENE3"/>
<keyword evidence="2" id="KW-1185">Reference proteome</keyword>
<dbReference type="Proteomes" id="UP000250140">
    <property type="component" value="Unassembled WGS sequence"/>
</dbReference>